<accession>A0A159Z4X8</accession>
<dbReference type="RefSeq" id="WP_066814437.1">
    <property type="nucleotide sequence ID" value="NZ_CP012661.1"/>
</dbReference>
<sequence length="164" mass="17863">MVVALALVAACEPTTQQLVKQGKPIELIHPAKPGVTAGRMQSDFTDCKIEAAQRVPQQMMIGTTPTYTTPVQTQCVNYGYSVSCQTTGGQTYGGNTYSYDANARLRITAEAQCLFRNGYRFTTVPKCPADASTRPIREQLYALSANTCYVADVEGNYSLTESVR</sequence>
<proteinExistence type="predicted"/>
<reference evidence="1 2" key="1">
    <citation type="submission" date="2015-09" db="EMBL/GenBank/DDBJ databases">
        <title>Complete genome sequence of Defluviimonas alba cai42t isolated from an oilfield in Xinjiang.</title>
        <authorList>
            <person name="Geng S."/>
            <person name="Pan X."/>
            <person name="Wu X."/>
        </authorList>
    </citation>
    <scope>NUCLEOTIDE SEQUENCE [LARGE SCALE GENOMIC DNA]</scope>
    <source>
        <strain evidence="2">cai42</strain>
    </source>
</reference>
<dbReference type="Proteomes" id="UP000076128">
    <property type="component" value="Chromosome"/>
</dbReference>
<protein>
    <submittedName>
        <fullName evidence="1">Uncharacterized protein</fullName>
    </submittedName>
</protein>
<keyword evidence="2" id="KW-1185">Reference proteome</keyword>
<dbReference type="STRING" id="1335048.AKL17_3023"/>
<evidence type="ECO:0000313" key="2">
    <source>
        <dbReference type="Proteomes" id="UP000076128"/>
    </source>
</evidence>
<evidence type="ECO:0000313" key="1">
    <source>
        <dbReference type="EMBL" id="AMY70256.1"/>
    </source>
</evidence>
<name>A0A159Z4X8_9RHOB</name>
<organism evidence="1 2">
    <name type="scientific">Frigidibacter mobilis</name>
    <dbReference type="NCBI Taxonomy" id="1335048"/>
    <lineage>
        <taxon>Bacteria</taxon>
        <taxon>Pseudomonadati</taxon>
        <taxon>Pseudomonadota</taxon>
        <taxon>Alphaproteobacteria</taxon>
        <taxon>Rhodobacterales</taxon>
        <taxon>Paracoccaceae</taxon>
        <taxon>Frigidibacter</taxon>
    </lineage>
</organism>
<dbReference type="AlphaFoldDB" id="A0A159Z4X8"/>
<dbReference type="EMBL" id="CP012661">
    <property type="protein sequence ID" value="AMY70256.1"/>
    <property type="molecule type" value="Genomic_DNA"/>
</dbReference>
<dbReference type="OrthoDB" id="7274329at2"/>
<gene>
    <name evidence="1" type="ORF">AKL17_3023</name>
</gene>
<dbReference type="KEGG" id="daa:AKL17_3023"/>